<sequence>MARIRQITEALNWELFCEKRSSADEELVDEFYVNLTSNKLTEVFICEIKVPITSNIINEFFELPDFEDDEYSSLVSNIKFENLQEILEELIVSEQMVLLYSILTGKTIDVGKIILREMQNCAAKRSGPTYFPFTITILCLKAKILANVKKIGYSQGTITYWNLYRIAGDSILKQRVEETEDPKEEEKDPIKIEPRQSAEIPNKAEPMELVTKPDVATSMFKTQSPHPDL</sequence>
<feature type="compositionally biased region" description="Basic and acidic residues" evidence="1">
    <location>
        <begin position="184"/>
        <end position="196"/>
    </location>
</feature>
<organism evidence="3 4">
    <name type="scientific">Gossypium arboreum</name>
    <name type="common">Tree cotton</name>
    <name type="synonym">Gossypium nanking</name>
    <dbReference type="NCBI Taxonomy" id="29729"/>
    <lineage>
        <taxon>Eukaryota</taxon>
        <taxon>Viridiplantae</taxon>
        <taxon>Streptophyta</taxon>
        <taxon>Embryophyta</taxon>
        <taxon>Tracheophyta</taxon>
        <taxon>Spermatophyta</taxon>
        <taxon>Magnoliopsida</taxon>
        <taxon>eudicotyledons</taxon>
        <taxon>Gunneridae</taxon>
        <taxon>Pentapetalae</taxon>
        <taxon>rosids</taxon>
        <taxon>malvids</taxon>
        <taxon>Malvales</taxon>
        <taxon>Malvaceae</taxon>
        <taxon>Malvoideae</taxon>
        <taxon>Gossypium</taxon>
    </lineage>
</organism>
<dbReference type="Proteomes" id="UP001358586">
    <property type="component" value="Chromosome 3"/>
</dbReference>
<proteinExistence type="predicted"/>
<protein>
    <recommendedName>
        <fullName evidence="2">Putative plant transposon protein domain-containing protein</fullName>
    </recommendedName>
</protein>
<dbReference type="InterPro" id="IPR046796">
    <property type="entry name" value="Transposase_32_dom"/>
</dbReference>
<feature type="domain" description="Putative plant transposon protein" evidence="2">
    <location>
        <begin position="10"/>
        <end position="144"/>
    </location>
</feature>
<accession>A0ABR0QKG6</accession>
<evidence type="ECO:0000313" key="4">
    <source>
        <dbReference type="Proteomes" id="UP001358586"/>
    </source>
</evidence>
<reference evidence="3 4" key="1">
    <citation type="submission" date="2023-03" db="EMBL/GenBank/DDBJ databases">
        <title>WGS of Gossypium arboreum.</title>
        <authorList>
            <person name="Yu D."/>
        </authorList>
    </citation>
    <scope>NUCLEOTIDE SEQUENCE [LARGE SCALE GENOMIC DNA]</scope>
    <source>
        <tissue evidence="3">Leaf</tissue>
    </source>
</reference>
<evidence type="ECO:0000256" key="1">
    <source>
        <dbReference type="SAM" id="MobiDB-lite"/>
    </source>
</evidence>
<name>A0ABR0QKG6_GOSAR</name>
<feature type="region of interest" description="Disordered" evidence="1">
    <location>
        <begin position="177"/>
        <end position="229"/>
    </location>
</feature>
<dbReference type="EMBL" id="JARKNE010000003">
    <property type="protein sequence ID" value="KAK5839447.1"/>
    <property type="molecule type" value="Genomic_DNA"/>
</dbReference>
<feature type="compositionally biased region" description="Polar residues" evidence="1">
    <location>
        <begin position="219"/>
        <end position="229"/>
    </location>
</feature>
<comment type="caution">
    <text evidence="3">The sequence shown here is derived from an EMBL/GenBank/DDBJ whole genome shotgun (WGS) entry which is preliminary data.</text>
</comment>
<evidence type="ECO:0000259" key="2">
    <source>
        <dbReference type="Pfam" id="PF20167"/>
    </source>
</evidence>
<keyword evidence="4" id="KW-1185">Reference proteome</keyword>
<dbReference type="Pfam" id="PF20167">
    <property type="entry name" value="Transposase_32"/>
    <property type="match status" value="1"/>
</dbReference>
<evidence type="ECO:0000313" key="3">
    <source>
        <dbReference type="EMBL" id="KAK5839447.1"/>
    </source>
</evidence>
<gene>
    <name evidence="3" type="ORF">PVK06_008238</name>
</gene>